<dbReference type="Proteomes" id="UP001163046">
    <property type="component" value="Unassembled WGS sequence"/>
</dbReference>
<dbReference type="OrthoDB" id="5984482at2759"/>
<keyword evidence="2" id="KW-1185">Reference proteome</keyword>
<proteinExistence type="predicted"/>
<dbReference type="PANTHER" id="PTHR47635:SF2">
    <property type="entry name" value="LAMG-LIKE JELLYROLL FOLD DOMAIN-CONTAINING PROTEIN"/>
    <property type="match status" value="1"/>
</dbReference>
<organism evidence="1 2">
    <name type="scientific">Desmophyllum pertusum</name>
    <dbReference type="NCBI Taxonomy" id="174260"/>
    <lineage>
        <taxon>Eukaryota</taxon>
        <taxon>Metazoa</taxon>
        <taxon>Cnidaria</taxon>
        <taxon>Anthozoa</taxon>
        <taxon>Hexacorallia</taxon>
        <taxon>Scleractinia</taxon>
        <taxon>Caryophylliina</taxon>
        <taxon>Caryophylliidae</taxon>
        <taxon>Desmophyllum</taxon>
    </lineage>
</organism>
<dbReference type="EMBL" id="MU825914">
    <property type="protein sequence ID" value="KAJ7382802.1"/>
    <property type="molecule type" value="Genomic_DNA"/>
</dbReference>
<sequence>MRAKEPIALYPLDGAHGTKEVNDRVAAGVPSNVYLAPGPAGNVDGSHEFRGTANSYIEFPNGGGLDVPNSMTMLCWVFPSGRDGPLFNYRASGSWGVHLWIVNRFQLFVRFTKRDYSFTNALLHTALKPEEGWKFVGASYDQASGDAKLLVDGVEVQSLNIGANIQLATQDSVRMGVKGGDARYFRGRIAQMQIYNTVLTSEQIMALKDRTQLAGKIAINSFNLSLWTQPCVAIQI</sequence>
<name>A0A9W9ZJI1_9CNID</name>
<dbReference type="Gene3D" id="2.60.120.200">
    <property type="match status" value="1"/>
</dbReference>
<dbReference type="PANTHER" id="PTHR47635">
    <property type="entry name" value="CUB DOMAIN-CONTAINING PROTEIN"/>
    <property type="match status" value="1"/>
</dbReference>
<reference evidence="1" key="1">
    <citation type="submission" date="2023-01" db="EMBL/GenBank/DDBJ databases">
        <title>Genome assembly of the deep-sea coral Lophelia pertusa.</title>
        <authorList>
            <person name="Herrera S."/>
            <person name="Cordes E."/>
        </authorList>
    </citation>
    <scope>NUCLEOTIDE SEQUENCE</scope>
    <source>
        <strain evidence="1">USNM1676648</strain>
        <tissue evidence="1">Polyp</tissue>
    </source>
</reference>
<dbReference type="SUPFAM" id="SSF49899">
    <property type="entry name" value="Concanavalin A-like lectins/glucanases"/>
    <property type="match status" value="1"/>
</dbReference>
<evidence type="ECO:0000313" key="1">
    <source>
        <dbReference type="EMBL" id="KAJ7382802.1"/>
    </source>
</evidence>
<dbReference type="InterPro" id="IPR013320">
    <property type="entry name" value="ConA-like_dom_sf"/>
</dbReference>
<dbReference type="AlphaFoldDB" id="A0A9W9ZJI1"/>
<accession>A0A9W9ZJI1</accession>
<dbReference type="Pfam" id="PF13385">
    <property type="entry name" value="Laminin_G_3"/>
    <property type="match status" value="1"/>
</dbReference>
<evidence type="ECO:0000313" key="2">
    <source>
        <dbReference type="Proteomes" id="UP001163046"/>
    </source>
</evidence>
<comment type="caution">
    <text evidence="1">The sequence shown here is derived from an EMBL/GenBank/DDBJ whole genome shotgun (WGS) entry which is preliminary data.</text>
</comment>
<evidence type="ECO:0008006" key="3">
    <source>
        <dbReference type="Google" id="ProtNLM"/>
    </source>
</evidence>
<protein>
    <recommendedName>
        <fullName evidence="3">LamG domain-containing protein</fullName>
    </recommendedName>
</protein>
<gene>
    <name evidence="1" type="ORF">OS493_032763</name>
</gene>